<comment type="caution">
    <text evidence="1">The sequence shown here is derived from an EMBL/GenBank/DDBJ whole genome shotgun (WGS) entry which is preliminary data.</text>
</comment>
<protein>
    <submittedName>
        <fullName evidence="1">Uncharacterized protein</fullName>
    </submittedName>
</protein>
<evidence type="ECO:0000313" key="2">
    <source>
        <dbReference type="Proteomes" id="UP000606172"/>
    </source>
</evidence>
<organism evidence="1 2">
    <name type="scientific">Sinosporangium siamense</name>
    <dbReference type="NCBI Taxonomy" id="1367973"/>
    <lineage>
        <taxon>Bacteria</taxon>
        <taxon>Bacillati</taxon>
        <taxon>Actinomycetota</taxon>
        <taxon>Actinomycetes</taxon>
        <taxon>Streptosporangiales</taxon>
        <taxon>Streptosporangiaceae</taxon>
        <taxon>Sinosporangium</taxon>
    </lineage>
</organism>
<name>A0A919VD21_9ACTN</name>
<accession>A0A919VD21</accession>
<gene>
    <name evidence="1" type="ORF">Ssi02_39250</name>
</gene>
<sequence>MDSLPLGQLSDGVDVLPLLYGLLRGLEDQSFTVKDKYLRVDKVAPLGRTVQFEAVVGRSGQTSEIIDPDHDEAVVFTRTGRHIETGRRRGMIVAPSHSRVGLLILEVYGRSGAKTLLSLALKRGLLKHSNHVLDVEAVVDESALEEYIKQANVRAVTLRRVGLPTDIAEAVSVGQVDAGKGQLELRITPGRIKQFQRNLISRLRGDDGARRRLLQVGGLEFSELSMSMDIGDRKTTLMVTADRIPSFIYDLGGTRLSDEKFFGEVKSGAVEIGAALGMIVGAGWDAGEWSVESLSELLLLPVEVTPDDDGELVAE</sequence>
<evidence type="ECO:0000313" key="1">
    <source>
        <dbReference type="EMBL" id="GII93694.1"/>
    </source>
</evidence>
<proteinExistence type="predicted"/>
<reference evidence="1" key="1">
    <citation type="submission" date="2021-01" db="EMBL/GenBank/DDBJ databases">
        <title>Whole genome shotgun sequence of Sinosporangium siamense NBRC 109515.</title>
        <authorList>
            <person name="Komaki H."/>
            <person name="Tamura T."/>
        </authorList>
    </citation>
    <scope>NUCLEOTIDE SEQUENCE</scope>
    <source>
        <strain evidence="1">NBRC 109515</strain>
    </source>
</reference>
<dbReference type="Proteomes" id="UP000606172">
    <property type="component" value="Unassembled WGS sequence"/>
</dbReference>
<dbReference type="AlphaFoldDB" id="A0A919VD21"/>
<dbReference type="EMBL" id="BOOW01000026">
    <property type="protein sequence ID" value="GII93694.1"/>
    <property type="molecule type" value="Genomic_DNA"/>
</dbReference>
<keyword evidence="2" id="KW-1185">Reference proteome</keyword>
<dbReference type="RefSeq" id="WP_380659621.1">
    <property type="nucleotide sequence ID" value="NZ_JBHLZQ010000023.1"/>
</dbReference>